<keyword evidence="1" id="KW-0378">Hydrolase</keyword>
<dbReference type="Proteomes" id="UP000823046">
    <property type="component" value="Unassembled WGS sequence"/>
</dbReference>
<organism evidence="1 2">
    <name type="scientific">Cardiosporidium cionae</name>
    <dbReference type="NCBI Taxonomy" id="476202"/>
    <lineage>
        <taxon>Eukaryota</taxon>
        <taxon>Sar</taxon>
        <taxon>Alveolata</taxon>
        <taxon>Apicomplexa</taxon>
        <taxon>Aconoidasida</taxon>
        <taxon>Nephromycida</taxon>
        <taxon>Cardiosporidium</taxon>
    </lineage>
</organism>
<keyword evidence="1" id="KW-0645">Protease</keyword>
<sequence length="239" mass="25958">MLRFISSFSPQFLTYPKTAASYRVLPSPQLPTLVRSFGRASRGLASTRGSKRLPCTTERFSTFLPLRSPSSSTSLAHLSPVPLSTILLSKRVKLPASFLSPGSLSRSAASISSLSSTFLEDPLTVATTDSTATTSQPPLLGDTIPCDIRQSTNAVHSPGRFDTEARVENESFMDDSCAASFVHGSPLLKPYSLSPHEAIPEVTPNLKDIFGSVVKIYTDFTDPNYAQPWQMRRQLKSTG</sequence>
<dbReference type="GO" id="GO:0006508">
    <property type="term" value="P:proteolysis"/>
    <property type="evidence" value="ECO:0007669"/>
    <property type="project" value="UniProtKB-KW"/>
</dbReference>
<evidence type="ECO:0000313" key="2">
    <source>
        <dbReference type="Proteomes" id="UP000823046"/>
    </source>
</evidence>
<dbReference type="EMBL" id="JADAQX010000069">
    <property type="protein sequence ID" value="KAF8822247.1"/>
    <property type="molecule type" value="Genomic_DNA"/>
</dbReference>
<name>A0ABQ7JDZ9_9APIC</name>
<protein>
    <submittedName>
        <fullName evidence="1">Serine protease</fullName>
    </submittedName>
</protein>
<reference evidence="1 2" key="1">
    <citation type="journal article" date="2020" name="bioRxiv">
        <title>Metabolic contributions of an alphaproteobacterial endosymbiont in the apicomplexan Cardiosporidium cionae.</title>
        <authorList>
            <person name="Hunter E.S."/>
            <person name="Paight C.J."/>
            <person name="Lane C.E."/>
        </authorList>
    </citation>
    <scope>NUCLEOTIDE SEQUENCE [LARGE SCALE GENOMIC DNA]</scope>
    <source>
        <strain evidence="1">ESH_2018</strain>
    </source>
</reference>
<gene>
    <name evidence="1" type="ORF">IE077_000710</name>
</gene>
<accession>A0ABQ7JDZ9</accession>
<dbReference type="GO" id="GO:0008233">
    <property type="term" value="F:peptidase activity"/>
    <property type="evidence" value="ECO:0007669"/>
    <property type="project" value="UniProtKB-KW"/>
</dbReference>
<evidence type="ECO:0000313" key="1">
    <source>
        <dbReference type="EMBL" id="KAF8822247.1"/>
    </source>
</evidence>
<keyword evidence="2" id="KW-1185">Reference proteome</keyword>
<comment type="caution">
    <text evidence="1">The sequence shown here is derived from an EMBL/GenBank/DDBJ whole genome shotgun (WGS) entry which is preliminary data.</text>
</comment>
<proteinExistence type="predicted"/>